<sequence length="416" mass="48140">MKLIYYISSRYALFTFLLTLLSVPLFYLLVKHIMFNNLDESLTYQKYWVAQTMNRDTTINFTSYNNSVIIKPTTLTTGADSFYSKKVYIPEDDERVKHRILHTVINVHGRNYELEIQKSMLEDDDLFASVFTIQLLVIMLLFTGLFYMNRWFSKKMLQPFQDTLLKLTHYRIDKHATPVFASTRITEFSNLNEALRQLLLRNVSLYKAQKEFTENASHEMQTPLAVIQSKLDLLLQTSVNQEQAGLVEELTTAVRKLQRLNRSLLLLTKIENNQFPETESIALQKVIENQMEQFTEMAQEKNIPLHRETINALTIRGNSSLIDILIGNLFSNALRHTVREGAIYISLKEKVFTISNTAGDGPLDPAHIFHRFSKQSANVKSMGLGLEICKQITALYGYKLTYDFADNKHCFSVVFR</sequence>
<dbReference type="Proteomes" id="UP000003586">
    <property type="component" value="Chromosome"/>
</dbReference>
<evidence type="ECO:0000313" key="11">
    <source>
        <dbReference type="Proteomes" id="UP000003586"/>
    </source>
</evidence>
<evidence type="ECO:0000256" key="7">
    <source>
        <dbReference type="ARBA" id="ARBA00022989"/>
    </source>
</evidence>
<dbReference type="PANTHER" id="PTHR45436:SF5">
    <property type="entry name" value="SENSOR HISTIDINE KINASE TRCS"/>
    <property type="match status" value="1"/>
</dbReference>
<gene>
    <name evidence="10" type="ORF">NIASO_13170</name>
</gene>
<dbReference type="GO" id="GO:0000155">
    <property type="term" value="F:phosphorelay sensor kinase activity"/>
    <property type="evidence" value="ECO:0007669"/>
    <property type="project" value="InterPro"/>
</dbReference>
<dbReference type="InterPro" id="IPR003594">
    <property type="entry name" value="HATPase_dom"/>
</dbReference>
<evidence type="ECO:0000256" key="4">
    <source>
        <dbReference type="ARBA" id="ARBA00022679"/>
    </source>
</evidence>
<evidence type="ECO:0000256" key="6">
    <source>
        <dbReference type="ARBA" id="ARBA00022777"/>
    </source>
</evidence>
<keyword evidence="3" id="KW-0597">Phosphoprotein</keyword>
<dbReference type="KEGG" id="nso:NIASO_13170"/>
<accession>W0F408</accession>
<dbReference type="STRING" id="929713.NIASO_13170"/>
<dbReference type="Pfam" id="PF00512">
    <property type="entry name" value="HisKA"/>
    <property type="match status" value="1"/>
</dbReference>
<dbReference type="RefSeq" id="WP_008586196.1">
    <property type="nucleotide sequence ID" value="NZ_CP007035.1"/>
</dbReference>
<dbReference type="Gene3D" id="1.10.287.130">
    <property type="match status" value="1"/>
</dbReference>
<comment type="catalytic activity">
    <reaction evidence="1">
        <text>ATP + protein L-histidine = ADP + protein N-phospho-L-histidine.</text>
        <dbReference type="EC" id="2.7.13.3"/>
    </reaction>
</comment>
<dbReference type="PANTHER" id="PTHR45436">
    <property type="entry name" value="SENSOR HISTIDINE KINASE YKOH"/>
    <property type="match status" value="1"/>
</dbReference>
<dbReference type="GO" id="GO:0005886">
    <property type="term" value="C:plasma membrane"/>
    <property type="evidence" value="ECO:0007669"/>
    <property type="project" value="TreeGrafter"/>
</dbReference>
<keyword evidence="8" id="KW-0472">Membrane</keyword>
<protein>
    <recommendedName>
        <fullName evidence="2">histidine kinase</fullName>
        <ecNumber evidence="2">2.7.13.3</ecNumber>
    </recommendedName>
</protein>
<dbReference type="OrthoDB" id="1522504at2"/>
<dbReference type="Pfam" id="PF02518">
    <property type="entry name" value="HATPase_c"/>
    <property type="match status" value="1"/>
</dbReference>
<feature type="transmembrane region" description="Helical" evidence="8">
    <location>
        <begin position="12"/>
        <end position="30"/>
    </location>
</feature>
<keyword evidence="6" id="KW-0418">Kinase</keyword>
<dbReference type="EC" id="2.7.13.3" evidence="2"/>
<dbReference type="SUPFAM" id="SSF55874">
    <property type="entry name" value="ATPase domain of HSP90 chaperone/DNA topoisomerase II/histidine kinase"/>
    <property type="match status" value="1"/>
</dbReference>
<dbReference type="AlphaFoldDB" id="W0F408"/>
<keyword evidence="5 8" id="KW-0812">Transmembrane</keyword>
<name>W0F408_9BACT</name>
<evidence type="ECO:0000256" key="8">
    <source>
        <dbReference type="SAM" id="Phobius"/>
    </source>
</evidence>
<evidence type="ECO:0000256" key="2">
    <source>
        <dbReference type="ARBA" id="ARBA00012438"/>
    </source>
</evidence>
<keyword evidence="11" id="KW-1185">Reference proteome</keyword>
<evidence type="ECO:0000256" key="5">
    <source>
        <dbReference type="ARBA" id="ARBA00022692"/>
    </source>
</evidence>
<dbReference type="CDD" id="cd00082">
    <property type="entry name" value="HisKA"/>
    <property type="match status" value="1"/>
</dbReference>
<dbReference type="InterPro" id="IPR005467">
    <property type="entry name" value="His_kinase_dom"/>
</dbReference>
<evidence type="ECO:0000259" key="9">
    <source>
        <dbReference type="PROSITE" id="PS50109"/>
    </source>
</evidence>
<dbReference type="PROSITE" id="PS50109">
    <property type="entry name" value="HIS_KIN"/>
    <property type="match status" value="1"/>
</dbReference>
<dbReference type="SMART" id="SM00388">
    <property type="entry name" value="HisKA"/>
    <property type="match status" value="1"/>
</dbReference>
<dbReference type="InterPro" id="IPR036890">
    <property type="entry name" value="HATPase_C_sf"/>
</dbReference>
<dbReference type="SUPFAM" id="SSF47384">
    <property type="entry name" value="Homodimeric domain of signal transducing histidine kinase"/>
    <property type="match status" value="1"/>
</dbReference>
<feature type="transmembrane region" description="Helical" evidence="8">
    <location>
        <begin position="126"/>
        <end position="148"/>
    </location>
</feature>
<reference evidence="10 11" key="1">
    <citation type="submission" date="2013-12" db="EMBL/GenBank/DDBJ databases">
        <authorList>
            <consortium name="DOE Joint Genome Institute"/>
            <person name="Eisen J."/>
            <person name="Huntemann M."/>
            <person name="Han J."/>
            <person name="Chen A."/>
            <person name="Kyrpides N."/>
            <person name="Mavromatis K."/>
            <person name="Markowitz V."/>
            <person name="Palaniappan K."/>
            <person name="Ivanova N."/>
            <person name="Schaumberg A."/>
            <person name="Pati A."/>
            <person name="Liolios K."/>
            <person name="Nordberg H.P."/>
            <person name="Cantor M.N."/>
            <person name="Hua S.X."/>
            <person name="Woyke T."/>
        </authorList>
    </citation>
    <scope>NUCLEOTIDE SEQUENCE [LARGE SCALE GENOMIC DNA]</scope>
    <source>
        <strain evidence="11">DSM 19437</strain>
    </source>
</reference>
<dbReference type="EMBL" id="CP007035">
    <property type="protein sequence ID" value="AHF17727.1"/>
    <property type="molecule type" value="Genomic_DNA"/>
</dbReference>
<proteinExistence type="predicted"/>
<dbReference type="SMART" id="SM00387">
    <property type="entry name" value="HATPase_c"/>
    <property type="match status" value="1"/>
</dbReference>
<dbReference type="eggNOG" id="COG0642">
    <property type="taxonomic scope" value="Bacteria"/>
</dbReference>
<dbReference type="InterPro" id="IPR036097">
    <property type="entry name" value="HisK_dim/P_sf"/>
</dbReference>
<dbReference type="Gene3D" id="3.30.565.10">
    <property type="entry name" value="Histidine kinase-like ATPase, C-terminal domain"/>
    <property type="match status" value="1"/>
</dbReference>
<feature type="domain" description="Histidine kinase" evidence="9">
    <location>
        <begin position="215"/>
        <end position="416"/>
    </location>
</feature>
<dbReference type="InterPro" id="IPR003661">
    <property type="entry name" value="HisK_dim/P_dom"/>
</dbReference>
<evidence type="ECO:0000256" key="3">
    <source>
        <dbReference type="ARBA" id="ARBA00022553"/>
    </source>
</evidence>
<organism evidence="10 11">
    <name type="scientific">Niabella soli DSM 19437</name>
    <dbReference type="NCBI Taxonomy" id="929713"/>
    <lineage>
        <taxon>Bacteria</taxon>
        <taxon>Pseudomonadati</taxon>
        <taxon>Bacteroidota</taxon>
        <taxon>Chitinophagia</taxon>
        <taxon>Chitinophagales</taxon>
        <taxon>Chitinophagaceae</taxon>
        <taxon>Niabella</taxon>
    </lineage>
</organism>
<dbReference type="HOGENOM" id="CLU_000445_89_35_10"/>
<keyword evidence="4" id="KW-0808">Transferase</keyword>
<evidence type="ECO:0000313" key="10">
    <source>
        <dbReference type="EMBL" id="AHF17727.1"/>
    </source>
</evidence>
<evidence type="ECO:0000256" key="1">
    <source>
        <dbReference type="ARBA" id="ARBA00000085"/>
    </source>
</evidence>
<dbReference type="InterPro" id="IPR050428">
    <property type="entry name" value="TCS_sensor_his_kinase"/>
</dbReference>
<keyword evidence="7 8" id="KW-1133">Transmembrane helix</keyword>